<evidence type="ECO:0000256" key="1">
    <source>
        <dbReference type="SAM" id="Phobius"/>
    </source>
</evidence>
<evidence type="ECO:0000313" key="3">
    <source>
        <dbReference type="Proteomes" id="UP000688137"/>
    </source>
</evidence>
<sequence>MNQHQEDAEIFDIPTSKRNSELTGRALSSTIFAIIYNFGWGLLFLLFRHYNDQSCDSINAWSLYAEIFLFMMAGYKLIIELPIQYKTNGFWKEKLFDVVDYIELFFNIIILIGLTYAYLQHEECIHLRMFILSYLIVTYFIIFIWILTMIYLICNKDEQSRSS</sequence>
<dbReference type="EMBL" id="CAJJDM010000074">
    <property type="protein sequence ID" value="CAD8083852.1"/>
    <property type="molecule type" value="Genomic_DNA"/>
</dbReference>
<keyword evidence="3" id="KW-1185">Reference proteome</keyword>
<keyword evidence="1" id="KW-1133">Transmembrane helix</keyword>
<gene>
    <name evidence="2" type="ORF">PPRIM_AZ9-3.1.T0710028</name>
</gene>
<keyword evidence="1" id="KW-0472">Membrane</keyword>
<organism evidence="2 3">
    <name type="scientific">Paramecium primaurelia</name>
    <dbReference type="NCBI Taxonomy" id="5886"/>
    <lineage>
        <taxon>Eukaryota</taxon>
        <taxon>Sar</taxon>
        <taxon>Alveolata</taxon>
        <taxon>Ciliophora</taxon>
        <taxon>Intramacronucleata</taxon>
        <taxon>Oligohymenophorea</taxon>
        <taxon>Peniculida</taxon>
        <taxon>Parameciidae</taxon>
        <taxon>Paramecium</taxon>
    </lineage>
</organism>
<protein>
    <submittedName>
        <fullName evidence="2">Uncharacterized protein</fullName>
    </submittedName>
</protein>
<feature type="transmembrane region" description="Helical" evidence="1">
    <location>
        <begin position="26"/>
        <end position="46"/>
    </location>
</feature>
<evidence type="ECO:0000313" key="2">
    <source>
        <dbReference type="EMBL" id="CAD8083852.1"/>
    </source>
</evidence>
<dbReference type="OMA" id="MIYLICN"/>
<feature type="transmembrane region" description="Helical" evidence="1">
    <location>
        <begin position="58"/>
        <end position="78"/>
    </location>
</feature>
<accession>A0A8S1MX94</accession>
<feature type="transmembrane region" description="Helical" evidence="1">
    <location>
        <begin position="98"/>
        <end position="119"/>
    </location>
</feature>
<comment type="caution">
    <text evidence="2">The sequence shown here is derived from an EMBL/GenBank/DDBJ whole genome shotgun (WGS) entry which is preliminary data.</text>
</comment>
<proteinExistence type="predicted"/>
<dbReference type="AlphaFoldDB" id="A0A8S1MX94"/>
<feature type="transmembrane region" description="Helical" evidence="1">
    <location>
        <begin position="131"/>
        <end position="153"/>
    </location>
</feature>
<name>A0A8S1MX94_PARPR</name>
<keyword evidence="1" id="KW-0812">Transmembrane</keyword>
<dbReference type="Proteomes" id="UP000688137">
    <property type="component" value="Unassembled WGS sequence"/>
</dbReference>
<reference evidence="2" key="1">
    <citation type="submission" date="2021-01" db="EMBL/GenBank/DDBJ databases">
        <authorList>
            <consortium name="Genoscope - CEA"/>
            <person name="William W."/>
        </authorList>
    </citation>
    <scope>NUCLEOTIDE SEQUENCE</scope>
</reference>